<proteinExistence type="predicted"/>
<dbReference type="InterPro" id="IPR010985">
    <property type="entry name" value="Ribbon_hlx_hlx"/>
</dbReference>
<feature type="non-terminal residue" evidence="1">
    <location>
        <position position="64"/>
    </location>
</feature>
<comment type="caution">
    <text evidence="1">The sequence shown here is derived from an EMBL/GenBank/DDBJ whole genome shotgun (WGS) entry which is preliminary data.</text>
</comment>
<sequence length="64" mass="7466">MRQIISISLPEDIIKKLKNRIKHSGFASISEYFKYLFEADNNNTISDKELMAAIIESRKEYKKG</sequence>
<dbReference type="Proteomes" id="UP000228964">
    <property type="component" value="Unassembled WGS sequence"/>
</dbReference>
<dbReference type="AlphaFoldDB" id="A0A2M6WRP9"/>
<evidence type="ECO:0000313" key="1">
    <source>
        <dbReference type="EMBL" id="PIT95432.1"/>
    </source>
</evidence>
<dbReference type="EMBL" id="PFAO01000027">
    <property type="protein sequence ID" value="PIT95432.1"/>
    <property type="molecule type" value="Genomic_DNA"/>
</dbReference>
<accession>A0A2M6WRP9</accession>
<protein>
    <recommendedName>
        <fullName evidence="3">Ribbon-helix-helix protein CopG domain-containing protein</fullName>
    </recommendedName>
</protein>
<gene>
    <name evidence="1" type="ORF">COT96_01260</name>
</gene>
<name>A0A2M6WRP9_9BACT</name>
<organism evidence="1 2">
    <name type="scientific">Candidatus Falkowbacteria bacterium CG10_big_fil_rev_8_21_14_0_10_38_22</name>
    <dbReference type="NCBI Taxonomy" id="1974564"/>
    <lineage>
        <taxon>Bacteria</taxon>
        <taxon>Candidatus Falkowiibacteriota</taxon>
    </lineage>
</organism>
<reference evidence="2" key="1">
    <citation type="submission" date="2017-09" db="EMBL/GenBank/DDBJ databases">
        <title>Depth-based differentiation of microbial function through sediment-hosted aquifers and enrichment of novel symbionts in the deep terrestrial subsurface.</title>
        <authorList>
            <person name="Probst A.J."/>
            <person name="Ladd B."/>
            <person name="Jarett J.K."/>
            <person name="Geller-Mcgrath D.E."/>
            <person name="Sieber C.M.K."/>
            <person name="Emerson J.B."/>
            <person name="Anantharaman K."/>
            <person name="Thomas B.C."/>
            <person name="Malmstrom R."/>
            <person name="Stieglmeier M."/>
            <person name="Klingl A."/>
            <person name="Woyke T."/>
            <person name="Ryan C.M."/>
            <person name="Banfield J.F."/>
        </authorList>
    </citation>
    <scope>NUCLEOTIDE SEQUENCE [LARGE SCALE GENOMIC DNA]</scope>
</reference>
<evidence type="ECO:0008006" key="3">
    <source>
        <dbReference type="Google" id="ProtNLM"/>
    </source>
</evidence>
<dbReference type="SUPFAM" id="SSF47598">
    <property type="entry name" value="Ribbon-helix-helix"/>
    <property type="match status" value="1"/>
</dbReference>
<evidence type="ECO:0000313" key="2">
    <source>
        <dbReference type="Proteomes" id="UP000228964"/>
    </source>
</evidence>
<dbReference type="GO" id="GO:0006355">
    <property type="term" value="P:regulation of DNA-templated transcription"/>
    <property type="evidence" value="ECO:0007669"/>
    <property type="project" value="InterPro"/>
</dbReference>